<evidence type="ECO:0000313" key="2">
    <source>
        <dbReference type="Proteomes" id="UP001234297"/>
    </source>
</evidence>
<organism evidence="1 2">
    <name type="scientific">Persea americana</name>
    <name type="common">Avocado</name>
    <dbReference type="NCBI Taxonomy" id="3435"/>
    <lineage>
        <taxon>Eukaryota</taxon>
        <taxon>Viridiplantae</taxon>
        <taxon>Streptophyta</taxon>
        <taxon>Embryophyta</taxon>
        <taxon>Tracheophyta</taxon>
        <taxon>Spermatophyta</taxon>
        <taxon>Magnoliopsida</taxon>
        <taxon>Magnoliidae</taxon>
        <taxon>Laurales</taxon>
        <taxon>Lauraceae</taxon>
        <taxon>Persea</taxon>
    </lineage>
</organism>
<comment type="caution">
    <text evidence="1">The sequence shown here is derived from an EMBL/GenBank/DDBJ whole genome shotgun (WGS) entry which is preliminary data.</text>
</comment>
<evidence type="ECO:0000313" key="1">
    <source>
        <dbReference type="EMBL" id="KAJ8644725.1"/>
    </source>
</evidence>
<accession>A0ACC2MGA5</accession>
<keyword evidence="2" id="KW-1185">Reference proteome</keyword>
<sequence length="271" mass="31267">MEKKHRRLGISCFFHAYLRSCQSRKLSSNANEPLLIHRDFHLIDSSPTSFILPPKTSQFIAFNDISNKRITPKSSDTAETRCPHPSLEIQEIKYMERRSESKKHYAKKKQIQNNKIRNIMVSSNSSAATSHRFFSSDHERVKETEAMLSSTCSSSDSCEFYHHAKKKTRKLQCRKAKRQNPYSGFIDFASIPETVKGKTQRSIAMVKLSNDPYGDFMSSMVEMIVEKQMYTTGDLEQLLYCFLLLNSPHHHQVIVEVFSGILETLFPSWNS</sequence>
<dbReference type="EMBL" id="CM056810">
    <property type="protein sequence ID" value="KAJ8644725.1"/>
    <property type="molecule type" value="Genomic_DNA"/>
</dbReference>
<gene>
    <name evidence="1" type="ORF">MRB53_006473</name>
</gene>
<protein>
    <submittedName>
        <fullName evidence="1">Uncharacterized protein</fullName>
    </submittedName>
</protein>
<dbReference type="Proteomes" id="UP001234297">
    <property type="component" value="Chromosome 2"/>
</dbReference>
<reference evidence="1 2" key="1">
    <citation type="journal article" date="2022" name="Hortic Res">
        <title>A haplotype resolved chromosomal level avocado genome allows analysis of novel avocado genes.</title>
        <authorList>
            <person name="Nath O."/>
            <person name="Fletcher S.J."/>
            <person name="Hayward A."/>
            <person name="Shaw L.M."/>
            <person name="Masouleh A.K."/>
            <person name="Furtado A."/>
            <person name="Henry R.J."/>
            <person name="Mitter N."/>
        </authorList>
    </citation>
    <scope>NUCLEOTIDE SEQUENCE [LARGE SCALE GENOMIC DNA]</scope>
    <source>
        <strain evidence="2">cv. Hass</strain>
    </source>
</reference>
<proteinExistence type="predicted"/>
<name>A0ACC2MGA5_PERAE</name>